<gene>
    <name evidence="7" type="ORF">SAMN04324258_1556</name>
</gene>
<keyword evidence="8" id="KW-1185">Reference proteome</keyword>
<organism evidence="7 8">
    <name type="scientific">Krasilnikoviella flava</name>
    <dbReference type="NCBI Taxonomy" id="526729"/>
    <lineage>
        <taxon>Bacteria</taxon>
        <taxon>Bacillati</taxon>
        <taxon>Actinomycetota</taxon>
        <taxon>Actinomycetes</taxon>
        <taxon>Micrococcales</taxon>
        <taxon>Promicromonosporaceae</taxon>
        <taxon>Krasilnikoviella</taxon>
    </lineage>
</organism>
<dbReference type="InterPro" id="IPR017039">
    <property type="entry name" value="Virul_fac_BrkB"/>
</dbReference>
<evidence type="ECO:0000256" key="3">
    <source>
        <dbReference type="ARBA" id="ARBA00022692"/>
    </source>
</evidence>
<evidence type="ECO:0000256" key="4">
    <source>
        <dbReference type="ARBA" id="ARBA00022989"/>
    </source>
</evidence>
<name>A0A1T5JMP3_9MICO</name>
<dbReference type="GO" id="GO:0005886">
    <property type="term" value="C:plasma membrane"/>
    <property type="evidence" value="ECO:0007669"/>
    <property type="project" value="UniProtKB-SubCell"/>
</dbReference>
<accession>A0A1T5JMP3</accession>
<dbReference type="AlphaFoldDB" id="A0A1T5JMP3"/>
<dbReference type="Proteomes" id="UP000189777">
    <property type="component" value="Unassembled WGS sequence"/>
</dbReference>
<feature type="transmembrane region" description="Helical" evidence="6">
    <location>
        <begin position="36"/>
        <end position="62"/>
    </location>
</feature>
<dbReference type="EMBL" id="FUZQ01000002">
    <property type="protein sequence ID" value="SKC52644.1"/>
    <property type="molecule type" value="Genomic_DNA"/>
</dbReference>
<evidence type="ECO:0000256" key="5">
    <source>
        <dbReference type="ARBA" id="ARBA00023136"/>
    </source>
</evidence>
<evidence type="ECO:0000256" key="2">
    <source>
        <dbReference type="ARBA" id="ARBA00022475"/>
    </source>
</evidence>
<protein>
    <submittedName>
        <fullName evidence="7">Membrane protein</fullName>
    </submittedName>
</protein>
<feature type="transmembrane region" description="Helical" evidence="6">
    <location>
        <begin position="259"/>
        <end position="289"/>
    </location>
</feature>
<dbReference type="PANTHER" id="PTHR30213:SF1">
    <property type="entry name" value="INNER MEMBRANE PROTEIN YHJD"/>
    <property type="match status" value="1"/>
</dbReference>
<feature type="transmembrane region" description="Helical" evidence="6">
    <location>
        <begin position="189"/>
        <end position="217"/>
    </location>
</feature>
<dbReference type="RefSeq" id="WP_079573057.1">
    <property type="nucleotide sequence ID" value="NZ_FUZQ01000002.1"/>
</dbReference>
<feature type="transmembrane region" description="Helical" evidence="6">
    <location>
        <begin position="229"/>
        <end position="247"/>
    </location>
</feature>
<keyword evidence="3 6" id="KW-0812">Transmembrane</keyword>
<keyword evidence="5 6" id="KW-0472">Membrane</keyword>
<reference evidence="7 8" key="1">
    <citation type="submission" date="2017-02" db="EMBL/GenBank/DDBJ databases">
        <authorList>
            <person name="Peterson S.W."/>
        </authorList>
    </citation>
    <scope>NUCLEOTIDE SEQUENCE [LARGE SCALE GENOMIC DNA]</scope>
    <source>
        <strain evidence="7 8">DSM 21481</strain>
    </source>
</reference>
<comment type="subcellular location">
    <subcellularLocation>
        <location evidence="1">Cell membrane</location>
        <topology evidence="1">Multi-pass membrane protein</topology>
    </subcellularLocation>
</comment>
<proteinExistence type="predicted"/>
<evidence type="ECO:0000313" key="7">
    <source>
        <dbReference type="EMBL" id="SKC52644.1"/>
    </source>
</evidence>
<keyword evidence="2" id="KW-1003">Cell membrane</keyword>
<evidence type="ECO:0000313" key="8">
    <source>
        <dbReference type="Proteomes" id="UP000189777"/>
    </source>
</evidence>
<dbReference type="Pfam" id="PF03631">
    <property type="entry name" value="Virul_fac_BrkB"/>
    <property type="match status" value="1"/>
</dbReference>
<feature type="transmembrane region" description="Helical" evidence="6">
    <location>
        <begin position="107"/>
        <end position="129"/>
    </location>
</feature>
<dbReference type="PANTHER" id="PTHR30213">
    <property type="entry name" value="INNER MEMBRANE PROTEIN YHJD"/>
    <property type="match status" value="1"/>
</dbReference>
<evidence type="ECO:0000256" key="1">
    <source>
        <dbReference type="ARBA" id="ARBA00004651"/>
    </source>
</evidence>
<dbReference type="STRING" id="526729.SAMN04324258_1556"/>
<sequence>MNDRLERVRERSLTVYEWFKSLRPVRSWYWYVDRRGALLCGGIAYTAIFSLFAALTIGFTVFSRTLSGRQELQDEVFKQINTWLPGLVGEGEKYVIQPSQLVLPSVITWYSVTATVVFLWTAIGFMRALRISVRSMFDQPVVGVSPVLSRIWELLGFVILGGMIVASAAASIVSQAVSGRVEDLFGGSFVVAQITAIGTAAVGILLDALLVYLIVRVVARVRPRRTRDFVLGCLAAGVVAGALRWLGTSVVAAGASRNALLAAFAGLVTVLVLVNFVARVLLLVCAWVYDPPRLDEIAHAEAEVAAMRDAAEIERVVRRGQGSGKPWSPVVRGVRRGSYAMRMSSVRKVGRGVRTRA</sequence>
<feature type="transmembrane region" description="Helical" evidence="6">
    <location>
        <begin position="154"/>
        <end position="177"/>
    </location>
</feature>
<dbReference type="OrthoDB" id="5143175at2"/>
<keyword evidence="4 6" id="KW-1133">Transmembrane helix</keyword>
<evidence type="ECO:0000256" key="6">
    <source>
        <dbReference type="SAM" id="Phobius"/>
    </source>
</evidence>